<dbReference type="GO" id="GO:0006811">
    <property type="term" value="P:monoatomic ion transport"/>
    <property type="evidence" value="ECO:0007669"/>
    <property type="project" value="UniProtKB-KW"/>
</dbReference>
<evidence type="ECO:0000256" key="4">
    <source>
        <dbReference type="ARBA" id="ARBA00022692"/>
    </source>
</evidence>
<keyword evidence="10 11" id="KW-0998">Cell outer membrane</keyword>
<keyword evidence="3 11" id="KW-1134">Transmembrane beta strand</keyword>
<dbReference type="Gene3D" id="2.40.170.20">
    <property type="entry name" value="TonB-dependent receptor, beta-barrel domain"/>
    <property type="match status" value="1"/>
</dbReference>
<keyword evidence="2 11" id="KW-0813">Transport</keyword>
<evidence type="ECO:0000256" key="3">
    <source>
        <dbReference type="ARBA" id="ARBA00022452"/>
    </source>
</evidence>
<protein>
    <submittedName>
        <fullName evidence="16">TonB-dependent vitamin B12 receptor</fullName>
    </submittedName>
</protein>
<evidence type="ECO:0000256" key="7">
    <source>
        <dbReference type="ARBA" id="ARBA00023077"/>
    </source>
</evidence>
<feature type="domain" description="TonB-dependent receptor plug" evidence="15">
    <location>
        <begin position="40"/>
        <end position="146"/>
    </location>
</feature>
<evidence type="ECO:0000256" key="9">
    <source>
        <dbReference type="ARBA" id="ARBA00023136"/>
    </source>
</evidence>
<dbReference type="PANTHER" id="PTHR30069">
    <property type="entry name" value="TONB-DEPENDENT OUTER MEMBRANE RECEPTOR"/>
    <property type="match status" value="1"/>
</dbReference>
<dbReference type="InterPro" id="IPR000531">
    <property type="entry name" value="Beta-barrel_TonB"/>
</dbReference>
<dbReference type="InterPro" id="IPR037066">
    <property type="entry name" value="Plug_dom_sf"/>
</dbReference>
<keyword evidence="4 11" id="KW-0812">Transmembrane</keyword>
<dbReference type="SUPFAM" id="SSF56935">
    <property type="entry name" value="Porins"/>
    <property type="match status" value="1"/>
</dbReference>
<evidence type="ECO:0000313" key="17">
    <source>
        <dbReference type="Proteomes" id="UP000483379"/>
    </source>
</evidence>
<dbReference type="PROSITE" id="PS52016">
    <property type="entry name" value="TONB_DEPENDENT_REC_3"/>
    <property type="match status" value="1"/>
</dbReference>
<evidence type="ECO:0000256" key="12">
    <source>
        <dbReference type="RuleBase" id="RU003357"/>
    </source>
</evidence>
<sequence length="626" mass="67419">MMKHSLMLAACSLSLASVAFAEEPVTSLEPVVVTATRTPQADSLASVTVIDRAEIERRQARSVPDLLQGLAGITVSRSGGAGQGASVFLRGTNSDHVLVLVDGVKIGSSTAGQTPFENLPIDQIDRIEIVRGPRSSLYGSEAIGGVIQIFTRRGGGALTPRVSVSAGSRGAADVAASLGGGGEQAWWSAGANLTSTDGINACDGRASPFAGCGVEQPDRDGYRNTSLSLRGGYAFSDAAKLDVYLLRSENRTEFDGSEYAGNLSRAEQQVLGTTAVLQPLEPWTLRLTAGRSWDKYRAYFEDPDTGADETFVDSFDTERDTFSLQNDLTIGTAHLVTLGLDYQEDRVGGSVDYSEDSRDNLGVFGQYQGYLGATDLELSLRHDDNQQFDGHTTGSAAIGYRIGPDTRVSLSYGTAFKAPTFNDLYYPSYGSPDLDPEQSESLELGLTGILPLGASASGSWDVRLYETRIDDLIAYDAAASAVANVQEARIRGLEVSSTVRYADWSTQANLTLLDPENRSEGPSQGNLLPRRPQQSFRLDIDRQLARWAAGASLYVAGRSFDDLANDDRLDGYALVDLRAEYALTQALKIQARVENLLDEDDETAYLYNRPGRSFYLTLSYQPASAN</sequence>
<feature type="signal peptide" evidence="13">
    <location>
        <begin position="1"/>
        <end position="21"/>
    </location>
</feature>
<dbReference type="EMBL" id="JAAIJQ010000042">
    <property type="protein sequence ID" value="NEV63119.1"/>
    <property type="molecule type" value="Genomic_DNA"/>
</dbReference>
<keyword evidence="7 12" id="KW-0798">TonB box</keyword>
<evidence type="ECO:0000313" key="16">
    <source>
        <dbReference type="EMBL" id="NEV63119.1"/>
    </source>
</evidence>
<evidence type="ECO:0000256" key="8">
    <source>
        <dbReference type="ARBA" id="ARBA00023114"/>
    </source>
</evidence>
<evidence type="ECO:0000256" key="2">
    <source>
        <dbReference type="ARBA" id="ARBA00022448"/>
    </source>
</evidence>
<evidence type="ECO:0000256" key="6">
    <source>
        <dbReference type="ARBA" id="ARBA00023065"/>
    </source>
</evidence>
<comment type="subcellular location">
    <subcellularLocation>
        <location evidence="1 11">Cell outer membrane</location>
        <topology evidence="1 11">Multi-pass membrane protein</topology>
    </subcellularLocation>
</comment>
<dbReference type="NCBIfam" id="TIGR01779">
    <property type="entry name" value="TonB-B12"/>
    <property type="match status" value="1"/>
</dbReference>
<dbReference type="GO" id="GO:0046930">
    <property type="term" value="C:pore complex"/>
    <property type="evidence" value="ECO:0007669"/>
    <property type="project" value="UniProtKB-KW"/>
</dbReference>
<accession>A0A6M0K160</accession>
<keyword evidence="6" id="KW-0406">Ion transport</keyword>
<dbReference type="InterPro" id="IPR012910">
    <property type="entry name" value="Plug_dom"/>
</dbReference>
<dbReference type="Gene3D" id="2.170.130.10">
    <property type="entry name" value="TonB-dependent receptor, plug domain"/>
    <property type="match status" value="1"/>
</dbReference>
<dbReference type="GO" id="GO:0015288">
    <property type="term" value="F:porin activity"/>
    <property type="evidence" value="ECO:0007669"/>
    <property type="project" value="UniProtKB-KW"/>
</dbReference>
<keyword evidence="8" id="KW-0626">Porin</keyword>
<comment type="similarity">
    <text evidence="11 12">Belongs to the TonB-dependent receptor family.</text>
</comment>
<evidence type="ECO:0000259" key="15">
    <source>
        <dbReference type="Pfam" id="PF07715"/>
    </source>
</evidence>
<dbReference type="Proteomes" id="UP000483379">
    <property type="component" value="Unassembled WGS sequence"/>
</dbReference>
<dbReference type="InterPro" id="IPR039426">
    <property type="entry name" value="TonB-dep_rcpt-like"/>
</dbReference>
<dbReference type="GO" id="GO:0015420">
    <property type="term" value="F:ABC-type vitamin B12 transporter activity"/>
    <property type="evidence" value="ECO:0007669"/>
    <property type="project" value="InterPro"/>
</dbReference>
<dbReference type="InterPro" id="IPR010101">
    <property type="entry name" value="B12_transptr_BtuB"/>
</dbReference>
<dbReference type="PANTHER" id="PTHR30069:SF53">
    <property type="entry name" value="COLICIN I RECEPTOR-RELATED"/>
    <property type="match status" value="1"/>
</dbReference>
<name>A0A6M0K160_9GAMM</name>
<organism evidence="16 17">
    <name type="scientific">Thiorhodococcus minor</name>
    <dbReference type="NCBI Taxonomy" id="57489"/>
    <lineage>
        <taxon>Bacteria</taxon>
        <taxon>Pseudomonadati</taxon>
        <taxon>Pseudomonadota</taxon>
        <taxon>Gammaproteobacteria</taxon>
        <taxon>Chromatiales</taxon>
        <taxon>Chromatiaceae</taxon>
        <taxon>Thiorhodococcus</taxon>
    </lineage>
</organism>
<dbReference type="AlphaFoldDB" id="A0A6M0K160"/>
<evidence type="ECO:0000256" key="11">
    <source>
        <dbReference type="PROSITE-ProRule" id="PRU01360"/>
    </source>
</evidence>
<dbReference type="GO" id="GO:0009279">
    <property type="term" value="C:cell outer membrane"/>
    <property type="evidence" value="ECO:0007669"/>
    <property type="project" value="UniProtKB-SubCell"/>
</dbReference>
<evidence type="ECO:0000259" key="14">
    <source>
        <dbReference type="Pfam" id="PF00593"/>
    </source>
</evidence>
<dbReference type="Pfam" id="PF00593">
    <property type="entry name" value="TonB_dep_Rec_b-barrel"/>
    <property type="match status" value="1"/>
</dbReference>
<evidence type="ECO:0000256" key="5">
    <source>
        <dbReference type="ARBA" id="ARBA00022729"/>
    </source>
</evidence>
<dbReference type="CDD" id="cd01347">
    <property type="entry name" value="ligand_gated_channel"/>
    <property type="match status" value="1"/>
</dbReference>
<dbReference type="InterPro" id="IPR036942">
    <property type="entry name" value="Beta-barrel_TonB_sf"/>
</dbReference>
<keyword evidence="9 11" id="KW-0472">Membrane</keyword>
<keyword evidence="5 13" id="KW-0732">Signal</keyword>
<gene>
    <name evidence="16" type="primary">btuB</name>
    <name evidence="16" type="ORF">G3446_14685</name>
</gene>
<keyword evidence="16" id="KW-0675">Receptor</keyword>
<evidence type="ECO:0000256" key="10">
    <source>
        <dbReference type="ARBA" id="ARBA00023237"/>
    </source>
</evidence>
<keyword evidence="17" id="KW-1185">Reference proteome</keyword>
<evidence type="ECO:0000256" key="13">
    <source>
        <dbReference type="SAM" id="SignalP"/>
    </source>
</evidence>
<feature type="chain" id="PRO_5026986873" evidence="13">
    <location>
        <begin position="22"/>
        <end position="626"/>
    </location>
</feature>
<comment type="caution">
    <text evidence="16">The sequence shown here is derived from an EMBL/GenBank/DDBJ whole genome shotgun (WGS) entry which is preliminary data.</text>
</comment>
<proteinExistence type="inferred from homology"/>
<dbReference type="Pfam" id="PF07715">
    <property type="entry name" value="Plug"/>
    <property type="match status" value="1"/>
</dbReference>
<feature type="domain" description="TonB-dependent receptor-like beta-barrel" evidence="14">
    <location>
        <begin position="231"/>
        <end position="596"/>
    </location>
</feature>
<evidence type="ECO:0000256" key="1">
    <source>
        <dbReference type="ARBA" id="ARBA00004571"/>
    </source>
</evidence>
<reference evidence="16 17" key="1">
    <citation type="submission" date="2020-02" db="EMBL/GenBank/DDBJ databases">
        <title>Genome sequences of Thiorhodococcus mannitoliphagus and Thiorhodococcus minor, purple sulfur photosynthetic bacteria in the gammaproteobacterial family, Chromatiaceae.</title>
        <authorList>
            <person name="Aviles F.A."/>
            <person name="Meyer T.E."/>
            <person name="Kyndt J.A."/>
        </authorList>
    </citation>
    <scope>NUCLEOTIDE SEQUENCE [LARGE SCALE GENOMIC DNA]</scope>
    <source>
        <strain evidence="16 17">DSM 11518</strain>
    </source>
</reference>